<dbReference type="PANTHER" id="PTHR10846">
    <property type="entry name" value="SODIUM/POTASSIUM/CALCIUM EXCHANGER"/>
    <property type="match status" value="1"/>
</dbReference>
<organism evidence="7">
    <name type="scientific">marine metagenome</name>
    <dbReference type="NCBI Taxonomy" id="408172"/>
    <lineage>
        <taxon>unclassified sequences</taxon>
        <taxon>metagenomes</taxon>
        <taxon>ecological metagenomes</taxon>
    </lineage>
</organism>
<gene>
    <name evidence="7" type="ORF">METZ01_LOCUS51592</name>
</gene>
<feature type="transmembrane region" description="Helical" evidence="5">
    <location>
        <begin position="107"/>
        <end position="125"/>
    </location>
</feature>
<dbReference type="GO" id="GO:0005886">
    <property type="term" value="C:plasma membrane"/>
    <property type="evidence" value="ECO:0007669"/>
    <property type="project" value="TreeGrafter"/>
</dbReference>
<evidence type="ECO:0000256" key="1">
    <source>
        <dbReference type="ARBA" id="ARBA00004141"/>
    </source>
</evidence>
<dbReference type="PANTHER" id="PTHR10846:SF8">
    <property type="entry name" value="INNER MEMBRANE PROTEIN YRBG"/>
    <property type="match status" value="1"/>
</dbReference>
<dbReference type="Pfam" id="PF01699">
    <property type="entry name" value="Na_Ca_ex"/>
    <property type="match status" value="2"/>
</dbReference>
<feature type="transmembrane region" description="Helical" evidence="5">
    <location>
        <begin position="75"/>
        <end position="95"/>
    </location>
</feature>
<evidence type="ECO:0000256" key="2">
    <source>
        <dbReference type="ARBA" id="ARBA00022692"/>
    </source>
</evidence>
<dbReference type="InterPro" id="IPR004837">
    <property type="entry name" value="NaCa_Exmemb"/>
</dbReference>
<dbReference type="EMBL" id="UINC01002634">
    <property type="protein sequence ID" value="SUZ98738.1"/>
    <property type="molecule type" value="Genomic_DNA"/>
</dbReference>
<feature type="transmembrane region" description="Helical" evidence="5">
    <location>
        <begin position="35"/>
        <end position="63"/>
    </location>
</feature>
<dbReference type="AlphaFoldDB" id="A0A381S5X7"/>
<evidence type="ECO:0000256" key="4">
    <source>
        <dbReference type="ARBA" id="ARBA00023136"/>
    </source>
</evidence>
<evidence type="ECO:0000256" key="3">
    <source>
        <dbReference type="ARBA" id="ARBA00022989"/>
    </source>
</evidence>
<feature type="domain" description="Sodium/calcium exchanger membrane region" evidence="6">
    <location>
        <begin position="168"/>
        <end position="312"/>
    </location>
</feature>
<feature type="domain" description="Sodium/calcium exchanger membrane region" evidence="6">
    <location>
        <begin position="6"/>
        <end position="147"/>
    </location>
</feature>
<evidence type="ECO:0000256" key="5">
    <source>
        <dbReference type="SAM" id="Phobius"/>
    </source>
</evidence>
<feature type="transmembrane region" description="Helical" evidence="5">
    <location>
        <begin position="6"/>
        <end position="23"/>
    </location>
</feature>
<protein>
    <recommendedName>
        <fullName evidence="6">Sodium/calcium exchanger membrane region domain-containing protein</fullName>
    </recommendedName>
</protein>
<accession>A0A381S5X7</accession>
<dbReference type="InterPro" id="IPR004481">
    <property type="entry name" value="K/Na/Ca-exchanger"/>
</dbReference>
<dbReference type="InterPro" id="IPR044880">
    <property type="entry name" value="NCX_ion-bd_dom_sf"/>
</dbReference>
<feature type="non-terminal residue" evidence="7">
    <location>
        <position position="1"/>
    </location>
</feature>
<sequence>VTTLTFLYIFSGTALVWISAQKLEKYSVLSASKYGMSPFLIGSTVIAFGTSAPEMLTSLFAALDNKAVMVVGNVIGSNVANIALVFGITLGVLFFRKEDFLAKPEISLNLIILILSTLLICIILNFDPFNFYSSITLLAALFVVIVIWYKTNTGNESQFERSEEKYLLLKLVLSLAFLVIGAWLITNGALNILETLGLGELFVGFTVLAIGTSLPEIAAALALASKGRNEAVAGTLIGSNIFNGLFVLAIPGIIGSSSSYNSSWNSSLVLLIFVTVVFCLYIFLRTKKPKRASLGICILLFISYFLSLSLVYTYSN</sequence>
<dbReference type="Gene3D" id="1.20.1420.30">
    <property type="entry name" value="NCX, central ion-binding region"/>
    <property type="match status" value="1"/>
</dbReference>
<feature type="transmembrane region" description="Helical" evidence="5">
    <location>
        <begin position="231"/>
        <end position="254"/>
    </location>
</feature>
<dbReference type="GO" id="GO:0005262">
    <property type="term" value="F:calcium channel activity"/>
    <property type="evidence" value="ECO:0007669"/>
    <property type="project" value="TreeGrafter"/>
</dbReference>
<keyword evidence="3 5" id="KW-1133">Transmembrane helix</keyword>
<evidence type="ECO:0000259" key="6">
    <source>
        <dbReference type="Pfam" id="PF01699"/>
    </source>
</evidence>
<feature type="transmembrane region" description="Helical" evidence="5">
    <location>
        <begin position="169"/>
        <end position="190"/>
    </location>
</feature>
<evidence type="ECO:0000313" key="7">
    <source>
        <dbReference type="EMBL" id="SUZ98738.1"/>
    </source>
</evidence>
<keyword evidence="4 5" id="KW-0472">Membrane</keyword>
<proteinExistence type="predicted"/>
<dbReference type="GO" id="GO:0006874">
    <property type="term" value="P:intracellular calcium ion homeostasis"/>
    <property type="evidence" value="ECO:0007669"/>
    <property type="project" value="TreeGrafter"/>
</dbReference>
<dbReference type="GO" id="GO:0008273">
    <property type="term" value="F:calcium, potassium:sodium antiporter activity"/>
    <property type="evidence" value="ECO:0007669"/>
    <property type="project" value="TreeGrafter"/>
</dbReference>
<feature type="transmembrane region" description="Helical" evidence="5">
    <location>
        <begin position="131"/>
        <end position="149"/>
    </location>
</feature>
<feature type="transmembrane region" description="Helical" evidence="5">
    <location>
        <begin position="202"/>
        <end position="224"/>
    </location>
</feature>
<name>A0A381S5X7_9ZZZZ</name>
<feature type="transmembrane region" description="Helical" evidence="5">
    <location>
        <begin position="296"/>
        <end position="315"/>
    </location>
</feature>
<reference evidence="7" key="1">
    <citation type="submission" date="2018-05" db="EMBL/GenBank/DDBJ databases">
        <authorList>
            <person name="Lanie J.A."/>
            <person name="Ng W.-L."/>
            <person name="Kazmierczak K.M."/>
            <person name="Andrzejewski T.M."/>
            <person name="Davidsen T.M."/>
            <person name="Wayne K.J."/>
            <person name="Tettelin H."/>
            <person name="Glass J.I."/>
            <person name="Rusch D."/>
            <person name="Podicherti R."/>
            <person name="Tsui H.-C.T."/>
            <person name="Winkler M.E."/>
        </authorList>
    </citation>
    <scope>NUCLEOTIDE SEQUENCE</scope>
</reference>
<comment type="subcellular location">
    <subcellularLocation>
        <location evidence="1">Membrane</location>
        <topology evidence="1">Multi-pass membrane protein</topology>
    </subcellularLocation>
</comment>
<keyword evidence="2 5" id="KW-0812">Transmembrane</keyword>
<feature type="transmembrane region" description="Helical" evidence="5">
    <location>
        <begin position="266"/>
        <end position="284"/>
    </location>
</feature>